<proteinExistence type="predicted"/>
<comment type="caution">
    <text evidence="3">The sequence shown here is derived from an EMBL/GenBank/DDBJ whole genome shotgun (WGS) entry which is preliminary data.</text>
</comment>
<keyword evidence="1" id="KW-1133">Transmembrane helix</keyword>
<keyword evidence="1" id="KW-0472">Membrane</keyword>
<feature type="domain" description="3-beta hydroxysteroid dehydrogenase/isomerase" evidence="2">
    <location>
        <begin position="78"/>
        <end position="360"/>
    </location>
</feature>
<keyword evidence="4" id="KW-1185">Reference proteome</keyword>
<dbReference type="PANTHER" id="PTHR43000">
    <property type="entry name" value="DTDP-D-GLUCOSE 4,6-DEHYDRATASE-RELATED"/>
    <property type="match status" value="1"/>
</dbReference>
<dbReference type="Proteomes" id="UP000825002">
    <property type="component" value="Unassembled WGS sequence"/>
</dbReference>
<protein>
    <submittedName>
        <fullName evidence="3">3 beta-hydroxysteroid dehydrogenase/Delta 5--&gt;4-isomerase</fullName>
    </submittedName>
</protein>
<dbReference type="Gene3D" id="3.40.50.720">
    <property type="entry name" value="NAD(P)-binding Rossmann-like Domain"/>
    <property type="match status" value="1"/>
</dbReference>
<dbReference type="InterPro" id="IPR036291">
    <property type="entry name" value="NAD(P)-bd_dom_sf"/>
</dbReference>
<sequence>QKFKILKRLVLLVAQLTRQSYVLIWAYCYHITTRRRPARSDRQGKHNKRHISEIATMKQTQKELSCDKEPDSKKQVIVITGANGCIGRAVLKLLVARDSDSVSEIRCLDIDIFNQSRNSTHIGENENKIQINWIKGDVRDINIVERTLDGATSVIHCASITDITGLGHDFAFIESVNVDGTLNLLQCCIRQAVESFVYVSSLEACAGDDAIYYATESTTTMPKTHLFGASGSTKAKAEQLVRQFASTRLSKTMPDGRVSSLNAVILRLPPVYGPHDKYFISQVLAITDSLFGGRLRQLDHVWIRQQPIFIDNAAWAIICAKQRSLQDLSISGEEFYVTDDTPICDPFEFIEPFLKCRNMQLIRPTYPYIVMWLLLIIYRFLFGLARKVDLFNLIDTKRSSASDRHSNKTTTTACLQGEKLATNRSHSNIQWLNYVTPTMLTFICNTYFFNRTKASLRLNYSPIVDFNESQRFAIDWYTNNLDLSQVELKRL</sequence>
<evidence type="ECO:0000259" key="2">
    <source>
        <dbReference type="Pfam" id="PF01073"/>
    </source>
</evidence>
<dbReference type="EMBL" id="JAIFTH010000661">
    <property type="protein sequence ID" value="KAG9509122.1"/>
    <property type="molecule type" value="Genomic_DNA"/>
</dbReference>
<feature type="non-terminal residue" evidence="3">
    <location>
        <position position="1"/>
    </location>
</feature>
<evidence type="ECO:0000256" key="1">
    <source>
        <dbReference type="SAM" id="Phobius"/>
    </source>
</evidence>
<dbReference type="Pfam" id="PF01073">
    <property type="entry name" value="3Beta_HSD"/>
    <property type="match status" value="1"/>
</dbReference>
<keyword evidence="1" id="KW-0812">Transmembrane</keyword>
<organism evidence="3 4">
    <name type="scientific">Fragariocoptes setiger</name>
    <dbReference type="NCBI Taxonomy" id="1670756"/>
    <lineage>
        <taxon>Eukaryota</taxon>
        <taxon>Metazoa</taxon>
        <taxon>Ecdysozoa</taxon>
        <taxon>Arthropoda</taxon>
        <taxon>Chelicerata</taxon>
        <taxon>Arachnida</taxon>
        <taxon>Acari</taxon>
        <taxon>Acariformes</taxon>
        <taxon>Trombidiformes</taxon>
        <taxon>Prostigmata</taxon>
        <taxon>Eupodina</taxon>
        <taxon>Eriophyoidea</taxon>
        <taxon>Phytoptidae</taxon>
        <taxon>Fragariocoptes</taxon>
    </lineage>
</organism>
<evidence type="ECO:0000313" key="4">
    <source>
        <dbReference type="Proteomes" id="UP000825002"/>
    </source>
</evidence>
<evidence type="ECO:0000313" key="3">
    <source>
        <dbReference type="EMBL" id="KAG9509122.1"/>
    </source>
</evidence>
<feature type="transmembrane region" description="Helical" evidence="1">
    <location>
        <begin position="365"/>
        <end position="385"/>
    </location>
</feature>
<dbReference type="InterPro" id="IPR002225">
    <property type="entry name" value="3Beta_OHSteriod_DH/Estase"/>
</dbReference>
<dbReference type="SUPFAM" id="SSF51735">
    <property type="entry name" value="NAD(P)-binding Rossmann-fold domains"/>
    <property type="match status" value="1"/>
</dbReference>
<name>A0ABQ7S6U0_9ACAR</name>
<accession>A0ABQ7S6U0</accession>
<reference evidence="3 4" key="1">
    <citation type="submission" date="2020-10" db="EMBL/GenBank/DDBJ databases">
        <authorList>
            <person name="Klimov P.B."/>
            <person name="Dyachkov S.M."/>
            <person name="Chetverikov P.E."/>
        </authorList>
    </citation>
    <scope>NUCLEOTIDE SEQUENCE [LARGE SCALE GENOMIC DNA]</scope>
    <source>
        <strain evidence="3">BMOC 18-1129-001#AD2665</strain>
        <tissue evidence="3">Entire mites</tissue>
    </source>
</reference>
<gene>
    <name evidence="3" type="primary">HSD3B</name>
    <name evidence="3" type="ORF">GZH46_02368</name>
</gene>